<reference evidence="2 3" key="1">
    <citation type="journal article" date="2018" name="Microbes Environ.">
        <title>Comparative Genomic Insights into Endofungal Lifestyles of Two Bacterial Endosymbionts, Mycoavidus cysteinexigens and Burkholderia rhizoxinica.</title>
        <authorList>
            <person name="Sharmin D."/>
            <person name="Guo Y."/>
            <person name="Nishizawa T."/>
            <person name="Ohshima S."/>
            <person name="Sato Y."/>
            <person name="Takashima Y."/>
            <person name="Narisawa K."/>
            <person name="Ohta H."/>
        </authorList>
    </citation>
    <scope>NUCLEOTIDE SEQUENCE [LARGE SCALE GENOMIC DNA]</scope>
    <source>
        <strain evidence="2 3">B1-EB</strain>
    </source>
</reference>
<dbReference type="KEGG" id="mcys:MCB1EB_1644"/>
<name>A0A2Z6EXH3_9BURK</name>
<sequence>MPFKKGKSGNPGGRPKEITHVRELARQHTTSAVETLVQIMHDPKEKGQARVSAAKELLDRGFGRPPQDIDVKSDGKALQSGVLAIPVLQGEWEQIAPTMQSHGK</sequence>
<accession>A0A2Z6EXH3</accession>
<dbReference type="AlphaFoldDB" id="A0A2Z6EXH3"/>
<dbReference type="EMBL" id="AP018150">
    <property type="protein sequence ID" value="BBE09805.1"/>
    <property type="molecule type" value="Genomic_DNA"/>
</dbReference>
<dbReference type="Proteomes" id="UP000282597">
    <property type="component" value="Chromosome"/>
</dbReference>
<protein>
    <recommendedName>
        <fullName evidence="1">DUF5681 domain-containing protein</fullName>
    </recommendedName>
</protein>
<dbReference type="InterPro" id="IPR043736">
    <property type="entry name" value="DUF5681"/>
</dbReference>
<evidence type="ECO:0000313" key="2">
    <source>
        <dbReference type="EMBL" id="BBE09805.1"/>
    </source>
</evidence>
<gene>
    <name evidence="2" type="ORF">MCB1EB_1644</name>
</gene>
<evidence type="ECO:0000313" key="3">
    <source>
        <dbReference type="Proteomes" id="UP000282597"/>
    </source>
</evidence>
<dbReference type="RefSeq" id="WP_045365210.1">
    <property type="nucleotide sequence ID" value="NZ_AP018150.1"/>
</dbReference>
<feature type="domain" description="DUF5681" evidence="1">
    <location>
        <begin position="3"/>
        <end position="59"/>
    </location>
</feature>
<keyword evidence="3" id="KW-1185">Reference proteome</keyword>
<proteinExistence type="predicted"/>
<evidence type="ECO:0000259" key="1">
    <source>
        <dbReference type="Pfam" id="PF18932"/>
    </source>
</evidence>
<organism evidence="2 3">
    <name type="scientific">Mycoavidus cysteinexigens</name>
    <dbReference type="NCBI Taxonomy" id="1553431"/>
    <lineage>
        <taxon>Bacteria</taxon>
        <taxon>Pseudomonadati</taxon>
        <taxon>Pseudomonadota</taxon>
        <taxon>Betaproteobacteria</taxon>
        <taxon>Burkholderiales</taxon>
        <taxon>Burkholderiaceae</taxon>
        <taxon>Mycoavidus</taxon>
    </lineage>
</organism>
<dbReference type="Pfam" id="PF18932">
    <property type="entry name" value="DUF5681"/>
    <property type="match status" value="1"/>
</dbReference>